<evidence type="ECO:0000313" key="1">
    <source>
        <dbReference type="EMBL" id="QLG63208.1"/>
    </source>
</evidence>
<dbReference type="OrthoDB" id="294954at2157"/>
<evidence type="ECO:0000313" key="2">
    <source>
        <dbReference type="Proteomes" id="UP000509626"/>
    </source>
</evidence>
<name>A0A7D5LCE8_9EURY</name>
<gene>
    <name evidence="1" type="ORF">HUG12_16295</name>
</gene>
<reference evidence="1 2" key="1">
    <citation type="submission" date="2020-06" db="EMBL/GenBank/DDBJ databases">
        <title>NJ-3-1, isolated from saline soil.</title>
        <authorList>
            <person name="Cui H.L."/>
            <person name="Shi X."/>
        </authorList>
    </citation>
    <scope>NUCLEOTIDE SEQUENCE [LARGE SCALE GENOMIC DNA]</scope>
    <source>
        <strain evidence="1 2">NJ-3-1</strain>
    </source>
</reference>
<keyword evidence="2" id="KW-1185">Reference proteome</keyword>
<dbReference type="GeneID" id="56039052"/>
<dbReference type="Proteomes" id="UP000509626">
    <property type="component" value="Chromosome"/>
</dbReference>
<dbReference type="AlphaFoldDB" id="A0A7D5LCE8"/>
<accession>A0A7D5LCE8</accession>
<dbReference type="RefSeq" id="WP_179269793.1">
    <property type="nucleotide sequence ID" value="NZ_CP058579.1"/>
</dbReference>
<sequence>MTESLSCGVCGRSVPLDEDHVTVSVEAIRIRDRDNRDEYVLHWRCAESAFGGWLKP</sequence>
<dbReference type="EMBL" id="CP058579">
    <property type="protein sequence ID" value="QLG63208.1"/>
    <property type="molecule type" value="Genomic_DNA"/>
</dbReference>
<proteinExistence type="predicted"/>
<dbReference type="KEGG" id="halu:HUG12_16295"/>
<protein>
    <submittedName>
        <fullName evidence="1">Uncharacterized protein</fullName>
    </submittedName>
</protein>
<organism evidence="1 2">
    <name type="scientific">Halorarum salinum</name>
    <dbReference type="NCBI Taxonomy" id="2743089"/>
    <lineage>
        <taxon>Archaea</taxon>
        <taxon>Methanobacteriati</taxon>
        <taxon>Methanobacteriota</taxon>
        <taxon>Stenosarchaea group</taxon>
        <taxon>Halobacteria</taxon>
        <taxon>Halobacteriales</taxon>
        <taxon>Haloferacaceae</taxon>
        <taxon>Halorarum</taxon>
    </lineage>
</organism>